<evidence type="ECO:0000313" key="14">
    <source>
        <dbReference type="EMBL" id="CAB4788659.1"/>
    </source>
</evidence>
<keyword evidence="4" id="KW-0227">DNA damage</keyword>
<gene>
    <name evidence="14" type="ORF">UFOPK2958_00994</name>
</gene>
<evidence type="ECO:0000259" key="12">
    <source>
        <dbReference type="Pfam" id="PF00717"/>
    </source>
</evidence>
<evidence type="ECO:0000256" key="9">
    <source>
        <dbReference type="ARBA" id="ARBA00023163"/>
    </source>
</evidence>
<dbReference type="PRINTS" id="PR00726">
    <property type="entry name" value="LEXASERPTASE"/>
</dbReference>
<accession>A0A6J6WX49</accession>
<dbReference type="InterPro" id="IPR015927">
    <property type="entry name" value="Peptidase_S24_S26A/B/C"/>
</dbReference>
<dbReference type="InterPro" id="IPR039418">
    <property type="entry name" value="LexA-like"/>
</dbReference>
<dbReference type="Pfam" id="PF00717">
    <property type="entry name" value="Peptidase_S24"/>
    <property type="match status" value="1"/>
</dbReference>
<keyword evidence="8" id="KW-0238">DNA-binding</keyword>
<dbReference type="InterPro" id="IPR036286">
    <property type="entry name" value="LexA/Signal_pep-like_sf"/>
</dbReference>
<keyword evidence="6" id="KW-0068">Autocatalytic cleavage</keyword>
<dbReference type="GO" id="GO:0009432">
    <property type="term" value="P:SOS response"/>
    <property type="evidence" value="ECO:0007669"/>
    <property type="project" value="UniProtKB-KW"/>
</dbReference>
<dbReference type="InterPro" id="IPR006200">
    <property type="entry name" value="LexA"/>
</dbReference>
<dbReference type="Pfam" id="PF01726">
    <property type="entry name" value="LexA_DNA_bind"/>
    <property type="match status" value="1"/>
</dbReference>
<dbReference type="SUPFAM" id="SSF51306">
    <property type="entry name" value="LexA/Signal peptidase"/>
    <property type="match status" value="1"/>
</dbReference>
<dbReference type="InterPro" id="IPR036390">
    <property type="entry name" value="WH_DNA-bd_sf"/>
</dbReference>
<dbReference type="Gene3D" id="2.10.109.10">
    <property type="entry name" value="Umud Fragment, subunit A"/>
    <property type="match status" value="1"/>
</dbReference>
<keyword evidence="5" id="KW-0378">Hydrolase</keyword>
<name>A0A6J6WX49_9ZZZZ</name>
<dbReference type="GO" id="GO:0006508">
    <property type="term" value="P:proteolysis"/>
    <property type="evidence" value="ECO:0007669"/>
    <property type="project" value="InterPro"/>
</dbReference>
<dbReference type="PANTHER" id="PTHR33516">
    <property type="entry name" value="LEXA REPRESSOR"/>
    <property type="match status" value="1"/>
</dbReference>
<dbReference type="CDD" id="cd06529">
    <property type="entry name" value="S24_LexA-like"/>
    <property type="match status" value="1"/>
</dbReference>
<dbReference type="InterPro" id="IPR036388">
    <property type="entry name" value="WH-like_DNA-bd_sf"/>
</dbReference>
<sequence length="210" mass="22804">MAEALTPIRRAILEYIAAHQKERNFPPTIREIGAAVGLKSPATIKNHIDVLKETGHITADPQKPRTLMVKLDQNAIVELDSVRGVRNIPLIGDVAAGTGVLAAETQGEYMALPEEFAGRGESFVLKVRGESMIDAAILPGDFVVVSRQVTANKGEIVVAGIPGEEATVKRYFPQGSRVILQPENSTMEPMEFDANDVVIYGKVISVLRNY</sequence>
<dbReference type="NCBIfam" id="TIGR00498">
    <property type="entry name" value="lexA"/>
    <property type="match status" value="1"/>
</dbReference>
<evidence type="ECO:0000256" key="7">
    <source>
        <dbReference type="ARBA" id="ARBA00023015"/>
    </source>
</evidence>
<evidence type="ECO:0000256" key="2">
    <source>
        <dbReference type="ARBA" id="ARBA00022491"/>
    </source>
</evidence>
<dbReference type="GO" id="GO:0006281">
    <property type="term" value="P:DNA repair"/>
    <property type="evidence" value="ECO:0007669"/>
    <property type="project" value="UniProtKB-KW"/>
</dbReference>
<evidence type="ECO:0000256" key="5">
    <source>
        <dbReference type="ARBA" id="ARBA00022801"/>
    </source>
</evidence>
<keyword evidence="2" id="KW-0678">Repressor</keyword>
<keyword evidence="7" id="KW-0805">Transcription regulation</keyword>
<dbReference type="PANTHER" id="PTHR33516:SF2">
    <property type="entry name" value="LEXA REPRESSOR-RELATED"/>
    <property type="match status" value="1"/>
</dbReference>
<keyword evidence="9" id="KW-0804">Transcription</keyword>
<dbReference type="InterPro" id="IPR006197">
    <property type="entry name" value="Peptidase_S24_LexA"/>
</dbReference>
<evidence type="ECO:0000256" key="10">
    <source>
        <dbReference type="ARBA" id="ARBA00023204"/>
    </source>
</evidence>
<dbReference type="GO" id="GO:0006260">
    <property type="term" value="P:DNA replication"/>
    <property type="evidence" value="ECO:0007669"/>
    <property type="project" value="UniProtKB-KW"/>
</dbReference>
<dbReference type="SUPFAM" id="SSF46785">
    <property type="entry name" value="Winged helix' DNA-binding domain"/>
    <property type="match status" value="1"/>
</dbReference>
<evidence type="ECO:0000259" key="13">
    <source>
        <dbReference type="Pfam" id="PF01726"/>
    </source>
</evidence>
<dbReference type="FunFam" id="2.10.109.10:FF:000001">
    <property type="entry name" value="LexA repressor"/>
    <property type="match status" value="1"/>
</dbReference>
<feature type="domain" description="LexA repressor DNA-binding" evidence="13">
    <location>
        <begin position="3"/>
        <end position="66"/>
    </location>
</feature>
<protein>
    <submittedName>
        <fullName evidence="14">Unannotated protein</fullName>
    </submittedName>
</protein>
<feature type="domain" description="Peptidase S24/S26A/S26B/S26C" evidence="12">
    <location>
        <begin position="89"/>
        <end position="204"/>
    </location>
</feature>
<evidence type="ECO:0000256" key="8">
    <source>
        <dbReference type="ARBA" id="ARBA00023125"/>
    </source>
</evidence>
<proteinExistence type="inferred from homology"/>
<dbReference type="Gene3D" id="1.10.10.10">
    <property type="entry name" value="Winged helix-like DNA-binding domain superfamily/Winged helix DNA-binding domain"/>
    <property type="match status" value="1"/>
</dbReference>
<dbReference type="GO" id="GO:0045892">
    <property type="term" value="P:negative regulation of DNA-templated transcription"/>
    <property type="evidence" value="ECO:0007669"/>
    <property type="project" value="InterPro"/>
</dbReference>
<dbReference type="AlphaFoldDB" id="A0A6J6WX49"/>
<evidence type="ECO:0000256" key="3">
    <source>
        <dbReference type="ARBA" id="ARBA00022705"/>
    </source>
</evidence>
<evidence type="ECO:0000256" key="4">
    <source>
        <dbReference type="ARBA" id="ARBA00022763"/>
    </source>
</evidence>
<dbReference type="HAMAP" id="MF_00015">
    <property type="entry name" value="LexA"/>
    <property type="match status" value="1"/>
</dbReference>
<dbReference type="InterPro" id="IPR006199">
    <property type="entry name" value="LexA_DNA-bd_dom"/>
</dbReference>
<dbReference type="InterPro" id="IPR050077">
    <property type="entry name" value="LexA_repressor"/>
</dbReference>
<evidence type="ECO:0000256" key="6">
    <source>
        <dbReference type="ARBA" id="ARBA00022813"/>
    </source>
</evidence>
<keyword evidence="11" id="KW-0742">SOS response</keyword>
<evidence type="ECO:0000256" key="1">
    <source>
        <dbReference type="ARBA" id="ARBA00007484"/>
    </source>
</evidence>
<keyword evidence="10" id="KW-0234">DNA repair</keyword>
<organism evidence="14">
    <name type="scientific">freshwater metagenome</name>
    <dbReference type="NCBI Taxonomy" id="449393"/>
    <lineage>
        <taxon>unclassified sequences</taxon>
        <taxon>metagenomes</taxon>
        <taxon>ecological metagenomes</taxon>
    </lineage>
</organism>
<reference evidence="14" key="1">
    <citation type="submission" date="2020-05" db="EMBL/GenBank/DDBJ databases">
        <authorList>
            <person name="Chiriac C."/>
            <person name="Salcher M."/>
            <person name="Ghai R."/>
            <person name="Kavagutti S V."/>
        </authorList>
    </citation>
    <scope>NUCLEOTIDE SEQUENCE</scope>
</reference>
<keyword evidence="3" id="KW-0235">DNA replication</keyword>
<comment type="similarity">
    <text evidence="1">Belongs to the peptidase S24 family.</text>
</comment>
<dbReference type="GO" id="GO:0003677">
    <property type="term" value="F:DNA binding"/>
    <property type="evidence" value="ECO:0007669"/>
    <property type="project" value="UniProtKB-KW"/>
</dbReference>
<evidence type="ECO:0000256" key="11">
    <source>
        <dbReference type="ARBA" id="ARBA00023236"/>
    </source>
</evidence>
<dbReference type="GO" id="GO:0004252">
    <property type="term" value="F:serine-type endopeptidase activity"/>
    <property type="evidence" value="ECO:0007669"/>
    <property type="project" value="InterPro"/>
</dbReference>
<dbReference type="EMBL" id="CAFAAB010000114">
    <property type="protein sequence ID" value="CAB4788659.1"/>
    <property type="molecule type" value="Genomic_DNA"/>
</dbReference>